<feature type="transmembrane region" description="Helical" evidence="1">
    <location>
        <begin position="163"/>
        <end position="185"/>
    </location>
</feature>
<feature type="transmembrane region" description="Helical" evidence="1">
    <location>
        <begin position="21"/>
        <end position="41"/>
    </location>
</feature>
<organism evidence="2 3">
    <name type="scientific">Glycomyces albidus</name>
    <dbReference type="NCBI Taxonomy" id="2656774"/>
    <lineage>
        <taxon>Bacteria</taxon>
        <taxon>Bacillati</taxon>
        <taxon>Actinomycetota</taxon>
        <taxon>Actinomycetes</taxon>
        <taxon>Glycomycetales</taxon>
        <taxon>Glycomycetaceae</taxon>
        <taxon>Glycomyces</taxon>
    </lineage>
</organism>
<protein>
    <submittedName>
        <fullName evidence="2">Uncharacterized protein</fullName>
    </submittedName>
</protein>
<keyword evidence="3" id="KW-1185">Reference proteome</keyword>
<reference evidence="2 3" key="1">
    <citation type="submission" date="2019-10" db="EMBL/GenBank/DDBJ databases">
        <title>Glycomyces albidus sp. nov., a novel actinomycete isolated from rhizosphere soil of wheat (Triticum aestivum L.).</title>
        <authorList>
            <person name="Qian L."/>
        </authorList>
    </citation>
    <scope>NUCLEOTIDE SEQUENCE [LARGE SCALE GENOMIC DNA]</scope>
    <source>
        <strain evidence="2 3">NEAU-7082</strain>
    </source>
</reference>
<evidence type="ECO:0000313" key="3">
    <source>
        <dbReference type="Proteomes" id="UP000477750"/>
    </source>
</evidence>
<dbReference type="AlphaFoldDB" id="A0A6L5GBK3"/>
<evidence type="ECO:0000256" key="1">
    <source>
        <dbReference type="SAM" id="Phobius"/>
    </source>
</evidence>
<name>A0A6L5GBK3_9ACTN</name>
<comment type="caution">
    <text evidence="2">The sequence shown here is derived from an EMBL/GenBank/DDBJ whole genome shotgun (WGS) entry which is preliminary data.</text>
</comment>
<proteinExistence type="predicted"/>
<accession>A0A6L5GBK3</accession>
<keyword evidence="1" id="KW-1133">Transmembrane helix</keyword>
<dbReference type="Proteomes" id="UP000477750">
    <property type="component" value="Unassembled WGS sequence"/>
</dbReference>
<keyword evidence="1" id="KW-0812">Transmembrane</keyword>
<dbReference type="EMBL" id="WIAO01000019">
    <property type="protein sequence ID" value="MQM27055.1"/>
    <property type="molecule type" value="Genomic_DNA"/>
</dbReference>
<gene>
    <name evidence="2" type="ORF">GFD30_15955</name>
</gene>
<dbReference type="RefSeq" id="WP_153026196.1">
    <property type="nucleotide sequence ID" value="NZ_WIAO01000019.1"/>
</dbReference>
<evidence type="ECO:0000313" key="2">
    <source>
        <dbReference type="EMBL" id="MQM27055.1"/>
    </source>
</evidence>
<feature type="transmembrane region" description="Helical" evidence="1">
    <location>
        <begin position="73"/>
        <end position="95"/>
    </location>
</feature>
<keyword evidence="1" id="KW-0472">Membrane</keyword>
<sequence>MSQTPPQPAGKVRPGSVSLAVWLQILLAVFLLAQTVVSFVYGADAGAAAEDALEAQGVAVSDLPQGTTFEPGVGALAFNVVLAVGLLLLAAFNGAGKRPARIITWIVQPIILLCTLAGLASTLFMTQFLTYAFENSGDPTLEALDVEAIVDAVTGAYPAWTAVLSWGALVLGVLGSLLVIILLAVPSANAFFRKEEPEKYIPGAPEA</sequence>
<feature type="transmembrane region" description="Helical" evidence="1">
    <location>
        <begin position="102"/>
        <end position="125"/>
    </location>
</feature>